<accession>A0A917WDD2</accession>
<reference evidence="2" key="1">
    <citation type="journal article" date="2014" name="Int. J. Syst. Evol. Microbiol.">
        <title>Complete genome sequence of Corynebacterium casei LMG S-19264T (=DSM 44701T), isolated from a smear-ripened cheese.</title>
        <authorList>
            <consortium name="US DOE Joint Genome Institute (JGI-PGF)"/>
            <person name="Walter F."/>
            <person name="Albersmeier A."/>
            <person name="Kalinowski J."/>
            <person name="Ruckert C."/>
        </authorList>
    </citation>
    <scope>NUCLEOTIDE SEQUENCE</scope>
    <source>
        <strain evidence="2">CGMCC 4.7308</strain>
    </source>
</reference>
<reference evidence="2" key="2">
    <citation type="submission" date="2020-09" db="EMBL/GenBank/DDBJ databases">
        <authorList>
            <person name="Sun Q."/>
            <person name="Zhou Y."/>
        </authorList>
    </citation>
    <scope>NUCLEOTIDE SEQUENCE</scope>
    <source>
        <strain evidence="2">CGMCC 4.7308</strain>
    </source>
</reference>
<evidence type="ECO:0000313" key="3">
    <source>
        <dbReference type="Proteomes" id="UP000655208"/>
    </source>
</evidence>
<dbReference type="SUPFAM" id="SSF56601">
    <property type="entry name" value="beta-lactamase/transpeptidase-like"/>
    <property type="match status" value="1"/>
</dbReference>
<keyword evidence="3" id="KW-1185">Reference proteome</keyword>
<dbReference type="AlphaFoldDB" id="A0A917WDD2"/>
<dbReference type="InterPro" id="IPR050789">
    <property type="entry name" value="Diverse_Enzym_Activities"/>
</dbReference>
<dbReference type="Pfam" id="PF00144">
    <property type="entry name" value="Beta-lactamase"/>
    <property type="match status" value="1"/>
</dbReference>
<evidence type="ECO:0000259" key="1">
    <source>
        <dbReference type="Pfam" id="PF00144"/>
    </source>
</evidence>
<name>A0A917WDD2_9ACTN</name>
<comment type="caution">
    <text evidence="2">The sequence shown here is derived from an EMBL/GenBank/DDBJ whole genome shotgun (WGS) entry which is preliminary data.</text>
</comment>
<dbReference type="Proteomes" id="UP000655208">
    <property type="component" value="Unassembled WGS sequence"/>
</dbReference>
<organism evidence="2 3">
    <name type="scientific">Nakamurella endophytica</name>
    <dbReference type="NCBI Taxonomy" id="1748367"/>
    <lineage>
        <taxon>Bacteria</taxon>
        <taxon>Bacillati</taxon>
        <taxon>Actinomycetota</taxon>
        <taxon>Actinomycetes</taxon>
        <taxon>Nakamurellales</taxon>
        <taxon>Nakamurellaceae</taxon>
        <taxon>Nakamurella</taxon>
    </lineage>
</organism>
<protein>
    <submittedName>
        <fullName evidence="2">1,4-butanediol diacrylate esterase</fullName>
    </submittedName>
</protein>
<sequence length="389" mass="41787">MNAERIDRVLSAAVAAGAAPGAVAVVADRDGPVYTGSVGVADPATGRTMEPDALFRIASMTKMVNAVAVLQLCERGALELDSPVADLIPDFDRIQVLDGWDGDRPRLRRPAVRATVRHLLTHTSGLTYDVLHPELYRYIVTTGRPMPSSGLRRSLDTPMVTDPGSEWNYGMSTDWTGQVVEAASGQPLDDYYRDHIFAPLGLRDITFRPDQEQRRRLVPVAERTPDGFTRTAFEFPAEPEFLSAGHGLYATAGDYLAIQRALLAGGHLGATLLSPESVAAMFRPQLGAIAVRDMRSQVAAFSADMHLPPGASWGLDVLVTTAATPGLRSTGSVGWWGTFNTFYWIDPAAGLCAALYLQTLPFCDPAALALAENFERAVYAGAADGRVAA</sequence>
<dbReference type="InterPro" id="IPR001466">
    <property type="entry name" value="Beta-lactam-related"/>
</dbReference>
<evidence type="ECO:0000313" key="2">
    <source>
        <dbReference type="EMBL" id="GGL94802.1"/>
    </source>
</evidence>
<dbReference type="EMBL" id="BMNA01000002">
    <property type="protein sequence ID" value="GGL94802.1"/>
    <property type="molecule type" value="Genomic_DNA"/>
</dbReference>
<dbReference type="InterPro" id="IPR012338">
    <property type="entry name" value="Beta-lactam/transpept-like"/>
</dbReference>
<dbReference type="PANTHER" id="PTHR43283:SF3">
    <property type="entry name" value="BETA-LACTAMASE FAMILY PROTEIN (AFU_ORTHOLOGUE AFUA_5G07500)"/>
    <property type="match status" value="1"/>
</dbReference>
<dbReference type="Gene3D" id="3.40.710.10">
    <property type="entry name" value="DD-peptidase/beta-lactamase superfamily"/>
    <property type="match status" value="1"/>
</dbReference>
<feature type="domain" description="Beta-lactamase-related" evidence="1">
    <location>
        <begin position="6"/>
        <end position="362"/>
    </location>
</feature>
<dbReference type="PANTHER" id="PTHR43283">
    <property type="entry name" value="BETA-LACTAMASE-RELATED"/>
    <property type="match status" value="1"/>
</dbReference>
<proteinExistence type="predicted"/>
<gene>
    <name evidence="2" type="ORF">GCM10011594_13270</name>
</gene>